<dbReference type="NCBIfam" id="NF004808">
    <property type="entry name" value="PRK06155.1"/>
    <property type="match status" value="1"/>
</dbReference>
<comment type="caution">
    <text evidence="4">The sequence shown here is derived from an EMBL/GenBank/DDBJ whole genome shotgun (WGS) entry which is preliminary data.</text>
</comment>
<dbReference type="Pfam" id="PF13193">
    <property type="entry name" value="AMP-binding_C"/>
    <property type="match status" value="1"/>
</dbReference>
<feature type="domain" description="AMP-binding enzyme C-terminal" evidence="3">
    <location>
        <begin position="456"/>
        <end position="531"/>
    </location>
</feature>
<dbReference type="Gene3D" id="3.30.300.30">
    <property type="match status" value="1"/>
</dbReference>
<evidence type="ECO:0000313" key="5">
    <source>
        <dbReference type="Proteomes" id="UP001595632"/>
    </source>
</evidence>
<dbReference type="PANTHER" id="PTHR43767:SF1">
    <property type="entry name" value="NONRIBOSOMAL PEPTIDE SYNTHASE PES1 (EUROFUNG)-RELATED"/>
    <property type="match status" value="1"/>
</dbReference>
<dbReference type="GO" id="GO:0016874">
    <property type="term" value="F:ligase activity"/>
    <property type="evidence" value="ECO:0007669"/>
    <property type="project" value="UniProtKB-KW"/>
</dbReference>
<dbReference type="PROSITE" id="PS00455">
    <property type="entry name" value="AMP_BINDING"/>
    <property type="match status" value="1"/>
</dbReference>
<dbReference type="InterPro" id="IPR050237">
    <property type="entry name" value="ATP-dep_AMP-bd_enzyme"/>
</dbReference>
<dbReference type="Proteomes" id="UP001595632">
    <property type="component" value="Unassembled WGS sequence"/>
</dbReference>
<proteinExistence type="predicted"/>
<feature type="domain" description="AMP-dependent synthetase/ligase" evidence="2">
    <location>
        <begin position="51"/>
        <end position="406"/>
    </location>
</feature>
<dbReference type="InterPro" id="IPR045851">
    <property type="entry name" value="AMP-bd_C_sf"/>
</dbReference>
<evidence type="ECO:0000313" key="4">
    <source>
        <dbReference type="EMBL" id="MFC3141127.1"/>
    </source>
</evidence>
<dbReference type="InterPro" id="IPR020845">
    <property type="entry name" value="AMP-binding_CS"/>
</dbReference>
<dbReference type="RefSeq" id="WP_379559764.1">
    <property type="nucleotide sequence ID" value="NZ_JBHRTB010000001.1"/>
</dbReference>
<gene>
    <name evidence="4" type="ORF">ACFOGP_00285</name>
</gene>
<name>A0ABV7GMZ7_9RHOB</name>
<protein>
    <submittedName>
        <fullName evidence="4">ATP-dependent acyl-CoA ligase</fullName>
    </submittedName>
</protein>
<evidence type="ECO:0000256" key="1">
    <source>
        <dbReference type="SAM" id="MobiDB-lite"/>
    </source>
</evidence>
<feature type="region of interest" description="Disordered" evidence="1">
    <location>
        <begin position="1"/>
        <end position="38"/>
    </location>
</feature>
<feature type="compositionally biased region" description="Low complexity" evidence="1">
    <location>
        <begin position="18"/>
        <end position="27"/>
    </location>
</feature>
<organism evidence="4 5">
    <name type="scientific">Psychromarinibacter halotolerans</name>
    <dbReference type="NCBI Taxonomy" id="1775175"/>
    <lineage>
        <taxon>Bacteria</taxon>
        <taxon>Pseudomonadati</taxon>
        <taxon>Pseudomonadota</taxon>
        <taxon>Alphaproteobacteria</taxon>
        <taxon>Rhodobacterales</taxon>
        <taxon>Paracoccaceae</taxon>
        <taxon>Psychromarinibacter</taxon>
    </lineage>
</organism>
<dbReference type="InterPro" id="IPR042099">
    <property type="entry name" value="ANL_N_sf"/>
</dbReference>
<evidence type="ECO:0000259" key="2">
    <source>
        <dbReference type="Pfam" id="PF00501"/>
    </source>
</evidence>
<keyword evidence="4" id="KW-0436">Ligase</keyword>
<dbReference type="PANTHER" id="PTHR43767">
    <property type="entry name" value="LONG-CHAIN-FATTY-ACID--COA LIGASE"/>
    <property type="match status" value="1"/>
</dbReference>
<sequence length="558" mass="60513">MNTDAPLAARQTPDLADPEAANAYAAASHDRSDALERDIPERERSLPQLLARRAKMLPDLPLIAVGAESRTAGELRDAAARWGGMLVEAGVQPGDKVALICGNRIEFMELFAAISWIGAVSVPVNTASRGMQLQHILANSGAKLLIVEGGLTDCLSTVDRDPLPLEKVFVLDAGDTLPEGAQPLPAPGAPVEGADVQPSDPFSILYTSGTTGLSKGVICPNAQFFWWAITTGRQLGIMDGDVLHTTLPLFHTNALNCFFQALVYGATQSLAPRFSVSRFYEALKEADATVTYLLGAMVPMLLSREESAAELDHATRIALAPGVPAHFHAEFLRRTGILLLDAFGSTETNNVIQTEANTVNPGIMGYVTKGFQARVVDAQDYEVPDGTPGELVLRNDAPHAFASGYLGMPDATVETWKNLWVHTGDRVVRSADGSFRFVDRIKETIRRRGENISSFEVEEGVLSHPAVSTAAAYPVQSEMAEDEVMIAIVLKDGASLTGEEVIRHCETRMPYFAVPRYVDFRAELPRTENGKIQKFKLREEGVTDTTWDREAAGVTVKR</sequence>
<keyword evidence="5" id="KW-1185">Reference proteome</keyword>
<feature type="compositionally biased region" description="Basic and acidic residues" evidence="1">
    <location>
        <begin position="28"/>
        <end position="38"/>
    </location>
</feature>
<dbReference type="InterPro" id="IPR000873">
    <property type="entry name" value="AMP-dep_synth/lig_dom"/>
</dbReference>
<dbReference type="Pfam" id="PF00501">
    <property type="entry name" value="AMP-binding"/>
    <property type="match status" value="1"/>
</dbReference>
<evidence type="ECO:0000259" key="3">
    <source>
        <dbReference type="Pfam" id="PF13193"/>
    </source>
</evidence>
<dbReference type="SUPFAM" id="SSF56801">
    <property type="entry name" value="Acetyl-CoA synthetase-like"/>
    <property type="match status" value="1"/>
</dbReference>
<dbReference type="Gene3D" id="3.40.50.12780">
    <property type="entry name" value="N-terminal domain of ligase-like"/>
    <property type="match status" value="1"/>
</dbReference>
<dbReference type="InterPro" id="IPR025110">
    <property type="entry name" value="AMP-bd_C"/>
</dbReference>
<accession>A0ABV7GMZ7</accession>
<dbReference type="EMBL" id="JBHRTB010000001">
    <property type="protein sequence ID" value="MFC3141127.1"/>
    <property type="molecule type" value="Genomic_DNA"/>
</dbReference>
<reference evidence="5" key="1">
    <citation type="journal article" date="2019" name="Int. J. Syst. Evol. Microbiol.">
        <title>The Global Catalogue of Microorganisms (GCM) 10K type strain sequencing project: providing services to taxonomists for standard genome sequencing and annotation.</title>
        <authorList>
            <consortium name="The Broad Institute Genomics Platform"/>
            <consortium name="The Broad Institute Genome Sequencing Center for Infectious Disease"/>
            <person name="Wu L."/>
            <person name="Ma J."/>
        </authorList>
    </citation>
    <scope>NUCLEOTIDE SEQUENCE [LARGE SCALE GENOMIC DNA]</scope>
    <source>
        <strain evidence="5">KCTC 52366</strain>
    </source>
</reference>